<keyword evidence="3" id="KW-1185">Reference proteome</keyword>
<dbReference type="Pfam" id="PF14530">
    <property type="entry name" value="DUF4439"/>
    <property type="match status" value="1"/>
</dbReference>
<evidence type="ECO:0000259" key="1">
    <source>
        <dbReference type="Pfam" id="PF14530"/>
    </source>
</evidence>
<name>A0A9P2TBP6_THEFU</name>
<gene>
    <name evidence="2" type="ORF">TM51_04238</name>
</gene>
<evidence type="ECO:0000313" key="2">
    <source>
        <dbReference type="EMBL" id="EOR72072.1"/>
    </source>
</evidence>
<dbReference type="InterPro" id="IPR009078">
    <property type="entry name" value="Ferritin-like_SF"/>
</dbReference>
<dbReference type="InterPro" id="IPR012347">
    <property type="entry name" value="Ferritin-like"/>
</dbReference>
<dbReference type="CDD" id="cd00657">
    <property type="entry name" value="Ferritin_like"/>
    <property type="match status" value="1"/>
</dbReference>
<reference evidence="2 3" key="1">
    <citation type="journal article" date="2013" name="Genome Announc.">
        <title>Draft Genome Sequence of the Lignocellulose Decomposer Thermobifida fusca Strain TM51.</title>
        <authorList>
            <person name="Toth A."/>
            <person name="Barna T."/>
            <person name="Nagy I."/>
            <person name="Horvath B."/>
            <person name="Nagy I."/>
            <person name="Tancsics A."/>
            <person name="Kriszt B."/>
            <person name="Baka E."/>
            <person name="Fekete C."/>
            <person name="Kukolya J."/>
        </authorList>
    </citation>
    <scope>NUCLEOTIDE SEQUENCE [LARGE SCALE GENOMIC DNA]</scope>
    <source>
        <strain evidence="2 3">TM51</strain>
    </source>
</reference>
<sequence length="151" mass="15676">MTGTLDPTPSGEAGAATAALRDALLAEHAAVYGYSFAAAHTDADLRSLCLSHLEKHRAWRDTLHSALVARDAVPPGGEDAYQLPEHTGPEELRSFAAGLEETTAQAYLELAAVPDAGLRDLAGRALGEATLRMLALGGQLSAFPGFPGGEL</sequence>
<dbReference type="Proteomes" id="UP000014184">
    <property type="component" value="Unassembled WGS sequence"/>
</dbReference>
<evidence type="ECO:0000313" key="3">
    <source>
        <dbReference type="Proteomes" id="UP000014184"/>
    </source>
</evidence>
<comment type="caution">
    <text evidence="2">The sequence shown here is derived from an EMBL/GenBank/DDBJ whole genome shotgun (WGS) entry which is preliminary data.</text>
</comment>
<dbReference type="AlphaFoldDB" id="A0A9P2TBP6"/>
<dbReference type="EMBL" id="AOSG01000021">
    <property type="protein sequence ID" value="EOR72072.1"/>
    <property type="molecule type" value="Genomic_DNA"/>
</dbReference>
<accession>A0A9P2TBP6</accession>
<feature type="domain" description="DUF4439" evidence="1">
    <location>
        <begin position="19"/>
        <end position="147"/>
    </location>
</feature>
<dbReference type="Gene3D" id="1.20.1260.10">
    <property type="match status" value="1"/>
</dbReference>
<organism evidence="2 3">
    <name type="scientific">Thermobifida fusca TM51</name>
    <dbReference type="NCBI Taxonomy" id="1169414"/>
    <lineage>
        <taxon>Bacteria</taxon>
        <taxon>Bacillati</taxon>
        <taxon>Actinomycetota</taxon>
        <taxon>Actinomycetes</taxon>
        <taxon>Streptosporangiales</taxon>
        <taxon>Nocardiopsidaceae</taxon>
        <taxon>Thermobifida</taxon>
    </lineage>
</organism>
<dbReference type="InterPro" id="IPR029447">
    <property type="entry name" value="DUF4439"/>
</dbReference>
<dbReference type="SUPFAM" id="SSF47240">
    <property type="entry name" value="Ferritin-like"/>
    <property type="match status" value="1"/>
</dbReference>
<proteinExistence type="predicted"/>
<protein>
    <recommendedName>
        <fullName evidence="1">DUF4439 domain-containing protein</fullName>
    </recommendedName>
</protein>
<dbReference type="RefSeq" id="WP_011291220.1">
    <property type="nucleotide sequence ID" value="NZ_AOSG01000021.1"/>
</dbReference>